<name>A0AA96F9V3_9MICO</name>
<organism evidence="4 5">
    <name type="scientific">Demequina capsici</name>
    <dbReference type="NCBI Taxonomy" id="3075620"/>
    <lineage>
        <taxon>Bacteria</taxon>
        <taxon>Bacillati</taxon>
        <taxon>Actinomycetota</taxon>
        <taxon>Actinomycetes</taxon>
        <taxon>Micrococcales</taxon>
        <taxon>Demequinaceae</taxon>
        <taxon>Demequina</taxon>
    </lineage>
</organism>
<evidence type="ECO:0000313" key="4">
    <source>
        <dbReference type="EMBL" id="WNM25405.1"/>
    </source>
</evidence>
<dbReference type="RefSeq" id="WP_313500332.1">
    <property type="nucleotide sequence ID" value="NZ_CP134879.1"/>
</dbReference>
<feature type="region of interest" description="Disordered" evidence="2">
    <location>
        <begin position="486"/>
        <end position="512"/>
    </location>
</feature>
<proteinExistence type="predicted"/>
<dbReference type="AlphaFoldDB" id="A0AA96F9V3"/>
<feature type="transmembrane region" description="Helical" evidence="3">
    <location>
        <begin position="610"/>
        <end position="631"/>
    </location>
</feature>
<keyword evidence="5" id="KW-1185">Reference proteome</keyword>
<protein>
    <submittedName>
        <fullName evidence="4">Uncharacterized protein</fullName>
    </submittedName>
</protein>
<evidence type="ECO:0000256" key="3">
    <source>
        <dbReference type="SAM" id="Phobius"/>
    </source>
</evidence>
<gene>
    <name evidence="4" type="ORF">RN606_04465</name>
</gene>
<feature type="coiled-coil region" evidence="1">
    <location>
        <begin position="82"/>
        <end position="109"/>
    </location>
</feature>
<feature type="compositionally biased region" description="Basic and acidic residues" evidence="2">
    <location>
        <begin position="42"/>
        <end position="56"/>
    </location>
</feature>
<accession>A0AA96F9V3</accession>
<keyword evidence="3" id="KW-0472">Membrane</keyword>
<evidence type="ECO:0000256" key="2">
    <source>
        <dbReference type="SAM" id="MobiDB-lite"/>
    </source>
</evidence>
<reference evidence="4 5" key="1">
    <citation type="submission" date="2023-09" db="EMBL/GenBank/DDBJ databases">
        <title>Demequina sp. a novel bacteria isolated from Capsicum annuum.</title>
        <authorList>
            <person name="Humaira Z."/>
            <person name="Lee J."/>
            <person name="Cho D."/>
        </authorList>
    </citation>
    <scope>NUCLEOTIDE SEQUENCE [LARGE SCALE GENOMIC DNA]</scope>
    <source>
        <strain evidence="4 5">OYTSA14</strain>
    </source>
</reference>
<keyword evidence="3" id="KW-0812">Transmembrane</keyword>
<keyword evidence="3" id="KW-1133">Transmembrane helix</keyword>
<feature type="compositionally biased region" description="Low complexity" evidence="2">
    <location>
        <begin position="213"/>
        <end position="223"/>
    </location>
</feature>
<evidence type="ECO:0000313" key="5">
    <source>
        <dbReference type="Proteomes" id="UP001304125"/>
    </source>
</evidence>
<dbReference type="EMBL" id="CP134879">
    <property type="protein sequence ID" value="WNM25405.1"/>
    <property type="molecule type" value="Genomic_DNA"/>
</dbReference>
<feature type="region of interest" description="Disordered" evidence="2">
    <location>
        <begin position="1"/>
        <end position="62"/>
    </location>
</feature>
<sequence length="635" mass="65318">MTDAGAPLSRRERRLRAQRASGPELDDLETSETAALSPDGRPLTRRERRALERSARPMETWTAEEEMLATGQLPAMTPDVIAVEERLARERAEQAAREAEARSAELRDIAHAATVDRRAAHFPEPEPTGVTSPPAPEPVEVHDAEPAAQPLADVEAPHSPVSVADAAALTGVADAAALTGVADAAALTGRTEPPAARSAERAPFTGLTRNTEAAAAAPVAAHSPAERQGDSAPGQVGEPAESSAAAETQRGANIFGEELLEEPQRSGSRGVDSIRVEESDGPAPEASTSDAPAALDAALPDVGVADAAGSPDSRAPEPALPDSLLGLFPPGSPQARMMEEGAAYARAQAAAPAVGAPVAVPSPVQPVAAPAEEPATDSRSSAVETAEPDLELTQVVAAAAAPDLTSTEAVEAAEDPAAEIKRLADEALADLMRVSTPIDRRTVDDAARAIGEAVAESRGEVAPHERELPESLFHDEARPNAAIRTDLQPQSGSTFPPSGGTRGAPAATSAAPAAMTPGSVDVAAPSVWDTNPFGAGSVPAFDPDASLPSDKLQLPDLSQLVRPHDAPTTTGSAGTGFEPTSMGPVTEGIEVPRREVPELQPTQGARDMHWAQFLVIGAVAFVLGLLVYQLMGHGS</sequence>
<dbReference type="Proteomes" id="UP001304125">
    <property type="component" value="Chromosome"/>
</dbReference>
<keyword evidence="1" id="KW-0175">Coiled coil</keyword>
<feature type="region of interest" description="Disordered" evidence="2">
    <location>
        <begin position="116"/>
        <end position="159"/>
    </location>
</feature>
<feature type="region of interest" description="Disordered" evidence="2">
    <location>
        <begin position="304"/>
        <end position="327"/>
    </location>
</feature>
<feature type="compositionally biased region" description="Low complexity" evidence="2">
    <location>
        <begin position="496"/>
        <end position="512"/>
    </location>
</feature>
<feature type="region of interest" description="Disordered" evidence="2">
    <location>
        <begin position="212"/>
        <end position="290"/>
    </location>
</feature>
<evidence type="ECO:0000256" key="1">
    <source>
        <dbReference type="SAM" id="Coils"/>
    </source>
</evidence>